<keyword evidence="3" id="KW-1003">Cell membrane</keyword>
<dbReference type="PROSITE" id="PS00211">
    <property type="entry name" value="ABC_TRANSPORTER_1"/>
    <property type="match status" value="1"/>
</dbReference>
<reference evidence="10" key="1">
    <citation type="journal article" date="2014" name="Front. Microbiol.">
        <title>High frequency of phylogenetically diverse reductive dehalogenase-homologous genes in deep subseafloor sedimentary metagenomes.</title>
        <authorList>
            <person name="Kawai M."/>
            <person name="Futagami T."/>
            <person name="Toyoda A."/>
            <person name="Takaki Y."/>
            <person name="Nishi S."/>
            <person name="Hori S."/>
            <person name="Arai W."/>
            <person name="Tsubouchi T."/>
            <person name="Morono Y."/>
            <person name="Uchiyama I."/>
            <person name="Ito T."/>
            <person name="Fujiyama A."/>
            <person name="Inagaki F."/>
            <person name="Takami H."/>
        </authorList>
    </citation>
    <scope>NUCLEOTIDE SEQUENCE</scope>
    <source>
        <strain evidence="10">Expedition CK06-06</strain>
    </source>
</reference>
<dbReference type="Gene3D" id="3.40.50.300">
    <property type="entry name" value="P-loop containing nucleotide triphosphate hydrolases"/>
    <property type="match status" value="2"/>
</dbReference>
<evidence type="ECO:0000256" key="3">
    <source>
        <dbReference type="ARBA" id="ARBA00022475"/>
    </source>
</evidence>
<dbReference type="InterPro" id="IPR027417">
    <property type="entry name" value="P-loop_NTPase"/>
</dbReference>
<dbReference type="Pfam" id="PF00005">
    <property type="entry name" value="ABC_tran"/>
    <property type="match status" value="2"/>
</dbReference>
<dbReference type="PANTHER" id="PTHR43790">
    <property type="entry name" value="CARBOHYDRATE TRANSPORT ATP-BINDING PROTEIN MG119-RELATED"/>
    <property type="match status" value="1"/>
</dbReference>
<accession>X0ZWM9</accession>
<organism evidence="10">
    <name type="scientific">marine sediment metagenome</name>
    <dbReference type="NCBI Taxonomy" id="412755"/>
    <lineage>
        <taxon>unclassified sequences</taxon>
        <taxon>metagenomes</taxon>
        <taxon>ecological metagenomes</taxon>
    </lineage>
</organism>
<evidence type="ECO:0000256" key="1">
    <source>
        <dbReference type="ARBA" id="ARBA00004202"/>
    </source>
</evidence>
<dbReference type="EMBL" id="BART01000680">
    <property type="protein sequence ID" value="GAG74240.1"/>
    <property type="molecule type" value="Genomic_DNA"/>
</dbReference>
<dbReference type="InterPro" id="IPR003439">
    <property type="entry name" value="ABC_transporter-like_ATP-bd"/>
</dbReference>
<dbReference type="PANTHER" id="PTHR43790:SF9">
    <property type="entry name" value="GALACTOFURANOSE TRANSPORTER ATP-BINDING PROTEIN YTFR"/>
    <property type="match status" value="1"/>
</dbReference>
<evidence type="ECO:0000256" key="8">
    <source>
        <dbReference type="ARBA" id="ARBA00023136"/>
    </source>
</evidence>
<name>X0ZWM9_9ZZZZ</name>
<evidence type="ECO:0000256" key="2">
    <source>
        <dbReference type="ARBA" id="ARBA00022448"/>
    </source>
</evidence>
<keyword evidence="2" id="KW-0813">Transport</keyword>
<sequence>MRTEYAAEMEGITKRFPGVLALNNVDLRVKKGKIHALVGENGAGKSTLIKILGGIYQKDEGKIKINGTNTVVQDPSDARRKGISFIHQELNLIPYFNAVQNIFVGRENDVGKGKFLNYKAMRKRAEEILDSLGLSININVPVKHLTTAQQQMVAMARALSENTSITVMDEPTAMLSNREINQLFRLIRRLKRNGVTIIYISHRLEEILDLSDTVTVLKDGKVVLSAPIRELTLSQIIESMVGRSVEEQFPERPPIKPGEELLSVEGLFDENLLKNISLKVHSGEVLGITGNVGSGKSELVETLFGYRRLREGVIKIEGKEVAIRSPRDAIVYDLALVPEDRRGKAIIIEETVAGNIVLPFIQNLASFGFIKQGLVKTKAQELVERFRIITPSLAQKVMYLSGGNQQKVALAKWFGMNAKVFILDEPTHGIDVGAKQEIYNFINKIVTGNSQKLT</sequence>
<dbReference type="SMART" id="SM00382">
    <property type="entry name" value="AAA"/>
    <property type="match status" value="2"/>
</dbReference>
<comment type="caution">
    <text evidence="10">The sequence shown here is derived from an EMBL/GenBank/DDBJ whole genome shotgun (WGS) entry which is preliminary data.</text>
</comment>
<dbReference type="GO" id="GO:0016887">
    <property type="term" value="F:ATP hydrolysis activity"/>
    <property type="evidence" value="ECO:0007669"/>
    <property type="project" value="InterPro"/>
</dbReference>
<dbReference type="SUPFAM" id="SSF52540">
    <property type="entry name" value="P-loop containing nucleoside triphosphate hydrolases"/>
    <property type="match status" value="2"/>
</dbReference>
<evidence type="ECO:0000313" key="10">
    <source>
        <dbReference type="EMBL" id="GAG74240.1"/>
    </source>
</evidence>
<dbReference type="CDD" id="cd03215">
    <property type="entry name" value="ABC_Carb_Monos_II"/>
    <property type="match status" value="1"/>
</dbReference>
<keyword evidence="6" id="KW-0067">ATP-binding</keyword>
<protein>
    <recommendedName>
        <fullName evidence="9">ABC transporter domain-containing protein</fullName>
    </recommendedName>
</protein>
<keyword evidence="8" id="KW-0472">Membrane</keyword>
<dbReference type="InterPro" id="IPR017871">
    <property type="entry name" value="ABC_transporter-like_CS"/>
</dbReference>
<evidence type="ECO:0000259" key="9">
    <source>
        <dbReference type="PROSITE" id="PS50893"/>
    </source>
</evidence>
<dbReference type="PROSITE" id="PS50893">
    <property type="entry name" value="ABC_TRANSPORTER_2"/>
    <property type="match status" value="2"/>
</dbReference>
<evidence type="ECO:0000256" key="4">
    <source>
        <dbReference type="ARBA" id="ARBA00022737"/>
    </source>
</evidence>
<evidence type="ECO:0000256" key="6">
    <source>
        <dbReference type="ARBA" id="ARBA00022840"/>
    </source>
</evidence>
<dbReference type="InterPro" id="IPR003593">
    <property type="entry name" value="AAA+_ATPase"/>
</dbReference>
<feature type="domain" description="ABC transporter" evidence="9">
    <location>
        <begin position="255"/>
        <end position="453"/>
    </location>
</feature>
<comment type="subcellular location">
    <subcellularLocation>
        <location evidence="1">Cell membrane</location>
        <topology evidence="1">Peripheral membrane protein</topology>
    </subcellularLocation>
</comment>
<gene>
    <name evidence="10" type="ORF">S01H4_02933</name>
</gene>
<feature type="domain" description="ABC transporter" evidence="9">
    <location>
        <begin position="7"/>
        <end position="244"/>
    </location>
</feature>
<proteinExistence type="predicted"/>
<dbReference type="AlphaFoldDB" id="X0ZWM9"/>
<keyword evidence="4" id="KW-0677">Repeat</keyword>
<keyword evidence="7" id="KW-1278">Translocase</keyword>
<evidence type="ECO:0000256" key="7">
    <source>
        <dbReference type="ARBA" id="ARBA00022967"/>
    </source>
</evidence>
<dbReference type="GO" id="GO:0005886">
    <property type="term" value="C:plasma membrane"/>
    <property type="evidence" value="ECO:0007669"/>
    <property type="project" value="UniProtKB-SubCell"/>
</dbReference>
<dbReference type="FunFam" id="3.40.50.300:FF:000127">
    <property type="entry name" value="Ribose import ATP-binding protein RbsA"/>
    <property type="match status" value="1"/>
</dbReference>
<dbReference type="GO" id="GO:0005524">
    <property type="term" value="F:ATP binding"/>
    <property type="evidence" value="ECO:0007669"/>
    <property type="project" value="UniProtKB-KW"/>
</dbReference>
<dbReference type="InterPro" id="IPR050107">
    <property type="entry name" value="ABC_carbohydrate_import_ATPase"/>
</dbReference>
<dbReference type="CDD" id="cd03216">
    <property type="entry name" value="ABC_Carb_Monos_I"/>
    <property type="match status" value="1"/>
</dbReference>
<evidence type="ECO:0000256" key="5">
    <source>
        <dbReference type="ARBA" id="ARBA00022741"/>
    </source>
</evidence>
<keyword evidence="5" id="KW-0547">Nucleotide-binding</keyword>